<reference evidence="1 2" key="1">
    <citation type="submission" date="2024-01" db="EMBL/GenBank/DDBJ databases">
        <title>The genomes of 5 underutilized Papilionoideae crops provide insights into root nodulation and disease resistance.</title>
        <authorList>
            <person name="Yuan L."/>
        </authorList>
    </citation>
    <scope>NUCLEOTIDE SEQUENCE [LARGE SCALE GENOMIC DNA]</scope>
    <source>
        <strain evidence="1">LY-2023</strain>
        <tissue evidence="1">Leaf</tissue>
    </source>
</reference>
<proteinExistence type="predicted"/>
<organism evidence="1 2">
    <name type="scientific">Clitoria ternatea</name>
    <name type="common">Butterfly pea</name>
    <dbReference type="NCBI Taxonomy" id="43366"/>
    <lineage>
        <taxon>Eukaryota</taxon>
        <taxon>Viridiplantae</taxon>
        <taxon>Streptophyta</taxon>
        <taxon>Embryophyta</taxon>
        <taxon>Tracheophyta</taxon>
        <taxon>Spermatophyta</taxon>
        <taxon>Magnoliopsida</taxon>
        <taxon>eudicotyledons</taxon>
        <taxon>Gunneridae</taxon>
        <taxon>Pentapetalae</taxon>
        <taxon>rosids</taxon>
        <taxon>fabids</taxon>
        <taxon>Fabales</taxon>
        <taxon>Fabaceae</taxon>
        <taxon>Papilionoideae</taxon>
        <taxon>50 kb inversion clade</taxon>
        <taxon>NPAAA clade</taxon>
        <taxon>indigoferoid/millettioid clade</taxon>
        <taxon>Phaseoleae</taxon>
        <taxon>Clitoria</taxon>
    </lineage>
</organism>
<evidence type="ECO:0000313" key="1">
    <source>
        <dbReference type="EMBL" id="KAK7317329.1"/>
    </source>
</evidence>
<dbReference type="AlphaFoldDB" id="A0AAN9Q193"/>
<protein>
    <submittedName>
        <fullName evidence="1">Uncharacterized protein</fullName>
    </submittedName>
</protein>
<dbReference type="EMBL" id="JAYKXN010000001">
    <property type="protein sequence ID" value="KAK7317329.1"/>
    <property type="molecule type" value="Genomic_DNA"/>
</dbReference>
<gene>
    <name evidence="1" type="ORF">RJT34_01462</name>
</gene>
<sequence length="104" mass="11509">MAQFDVEYKSSVNQIERHTVTQSTNGVTLDGAAPFLFFLLSSFLFLTHSPLHNTLSLSLSTFSLSRISFQSDAFLYPFFPLKGESCVLLGAVSSEWVLLALLLT</sequence>
<dbReference type="Proteomes" id="UP001359559">
    <property type="component" value="Unassembled WGS sequence"/>
</dbReference>
<keyword evidence="2" id="KW-1185">Reference proteome</keyword>
<name>A0AAN9Q193_CLITE</name>
<comment type="caution">
    <text evidence="1">The sequence shown here is derived from an EMBL/GenBank/DDBJ whole genome shotgun (WGS) entry which is preliminary data.</text>
</comment>
<evidence type="ECO:0000313" key="2">
    <source>
        <dbReference type="Proteomes" id="UP001359559"/>
    </source>
</evidence>
<accession>A0AAN9Q193</accession>